<sequence length="60" mass="7187">MYEVQMKYMDVNGVYEPLTFKCENFNVNSNGYKFENIFMDNFLINDFEVCNEDIALIKIK</sequence>
<dbReference type="AlphaFoldDB" id="A0A371IX76"/>
<evidence type="ECO:0000313" key="2">
    <source>
        <dbReference type="Proteomes" id="UP000215694"/>
    </source>
</evidence>
<organism evidence="1 2">
    <name type="scientific">Romboutsia weinsteinii</name>
    <dbReference type="NCBI Taxonomy" id="2020949"/>
    <lineage>
        <taxon>Bacteria</taxon>
        <taxon>Bacillati</taxon>
        <taxon>Bacillota</taxon>
        <taxon>Clostridia</taxon>
        <taxon>Peptostreptococcales</taxon>
        <taxon>Peptostreptococcaceae</taxon>
        <taxon>Romboutsia</taxon>
    </lineage>
</organism>
<proteinExistence type="predicted"/>
<evidence type="ECO:0000313" key="1">
    <source>
        <dbReference type="EMBL" id="RDY25082.1"/>
    </source>
</evidence>
<dbReference type="EMBL" id="NOJY02000131">
    <property type="protein sequence ID" value="RDY25082.1"/>
    <property type="molecule type" value="Genomic_DNA"/>
</dbReference>
<accession>A0A371IX76</accession>
<name>A0A371IX76_9FIRM</name>
<protein>
    <submittedName>
        <fullName evidence="1">Uncharacterized protein</fullName>
    </submittedName>
</protein>
<comment type="caution">
    <text evidence="1">The sequence shown here is derived from an EMBL/GenBank/DDBJ whole genome shotgun (WGS) entry which is preliminary data.</text>
</comment>
<dbReference type="RefSeq" id="WP_094369290.1">
    <property type="nucleotide sequence ID" value="NZ_NOJY02000131.1"/>
</dbReference>
<dbReference type="OrthoDB" id="1756737at2"/>
<gene>
    <name evidence="1" type="ORF">CHL78_020070</name>
</gene>
<reference evidence="1 2" key="1">
    <citation type="journal article" date="2017" name="Genome Announc.">
        <title>Draft Genome Sequence of Romboutsia weinsteinii sp. nov. Strain CCRI-19649(T) Isolated from Surface Water.</title>
        <authorList>
            <person name="Maheux A.F."/>
            <person name="Boudreau D.K."/>
            <person name="Berube E."/>
            <person name="Boissinot M."/>
            <person name="Cantin P."/>
            <person name="Raymond F."/>
            <person name="Corbeil J."/>
            <person name="Omar R.F."/>
            <person name="Bergeron M.G."/>
        </authorList>
    </citation>
    <scope>NUCLEOTIDE SEQUENCE [LARGE SCALE GENOMIC DNA]</scope>
    <source>
        <strain evidence="1 2">CCRI-19649</strain>
    </source>
</reference>
<dbReference type="Proteomes" id="UP000215694">
    <property type="component" value="Unassembled WGS sequence"/>
</dbReference>
<keyword evidence="2" id="KW-1185">Reference proteome</keyword>